<protein>
    <recommendedName>
        <fullName evidence="9">SURF6-domain-containing protein</fullName>
    </recommendedName>
</protein>
<dbReference type="Proteomes" id="UP001430848">
    <property type="component" value="Unassembled WGS sequence"/>
</dbReference>
<name>A0ABR1NWV7_DIAER</name>
<proteinExistence type="inferred from homology"/>
<evidence type="ECO:0000256" key="1">
    <source>
        <dbReference type="ARBA" id="ARBA00004123"/>
    </source>
</evidence>
<dbReference type="EMBL" id="JAKNSF020000087">
    <property type="protein sequence ID" value="KAK7718293.1"/>
    <property type="molecule type" value="Genomic_DNA"/>
</dbReference>
<feature type="compositionally biased region" description="Acidic residues" evidence="4">
    <location>
        <begin position="91"/>
        <end position="105"/>
    </location>
</feature>
<feature type="region of interest" description="Disordered" evidence="4">
    <location>
        <begin position="39"/>
        <end position="291"/>
    </location>
</feature>
<feature type="compositionally biased region" description="Acidic residues" evidence="4">
    <location>
        <begin position="187"/>
        <end position="203"/>
    </location>
</feature>
<feature type="compositionally biased region" description="Basic and acidic residues" evidence="4">
    <location>
        <begin position="205"/>
        <end position="227"/>
    </location>
</feature>
<feature type="compositionally biased region" description="Basic residues" evidence="4">
    <location>
        <begin position="159"/>
        <end position="178"/>
    </location>
</feature>
<evidence type="ECO:0000256" key="2">
    <source>
        <dbReference type="ARBA" id="ARBA00005904"/>
    </source>
</evidence>
<feature type="domain" description="Ribosomal RNA-processing protein 14 N-terminal" evidence="6">
    <location>
        <begin position="16"/>
        <end position="66"/>
    </location>
</feature>
<reference evidence="7 8" key="1">
    <citation type="submission" date="2024-02" db="EMBL/GenBank/DDBJ databases">
        <title>De novo assembly and annotation of 12 fungi associated with fruit tree decline syndrome in Ontario, Canada.</title>
        <authorList>
            <person name="Sulman M."/>
            <person name="Ellouze W."/>
            <person name="Ilyukhin E."/>
        </authorList>
    </citation>
    <scope>NUCLEOTIDE SEQUENCE [LARGE SCALE GENOMIC DNA]</scope>
    <source>
        <strain evidence="7 8">M169</strain>
    </source>
</reference>
<dbReference type="Pfam" id="PF04935">
    <property type="entry name" value="SURF6"/>
    <property type="match status" value="1"/>
</dbReference>
<feature type="compositionally biased region" description="Basic and acidic residues" evidence="4">
    <location>
        <begin position="72"/>
        <end position="89"/>
    </location>
</feature>
<feature type="compositionally biased region" description="Basic and acidic residues" evidence="4">
    <location>
        <begin position="51"/>
        <end position="65"/>
    </location>
</feature>
<evidence type="ECO:0000256" key="4">
    <source>
        <dbReference type="SAM" id="MobiDB-lite"/>
    </source>
</evidence>
<feature type="compositionally biased region" description="Basic residues" evidence="4">
    <location>
        <begin position="465"/>
        <end position="476"/>
    </location>
</feature>
<feature type="compositionally biased region" description="Low complexity" evidence="4">
    <location>
        <begin position="239"/>
        <end position="253"/>
    </location>
</feature>
<feature type="compositionally biased region" description="Basic and acidic residues" evidence="4">
    <location>
        <begin position="112"/>
        <end position="158"/>
    </location>
</feature>
<comment type="subcellular location">
    <subcellularLocation>
        <location evidence="1">Nucleus</location>
    </subcellularLocation>
</comment>
<evidence type="ECO:0000313" key="8">
    <source>
        <dbReference type="Proteomes" id="UP001430848"/>
    </source>
</evidence>
<evidence type="ECO:0008006" key="9">
    <source>
        <dbReference type="Google" id="ProtNLM"/>
    </source>
</evidence>
<dbReference type="InterPro" id="IPR029190">
    <property type="entry name" value="Rrp14/SURF6_C"/>
</dbReference>
<evidence type="ECO:0000313" key="7">
    <source>
        <dbReference type="EMBL" id="KAK7718293.1"/>
    </source>
</evidence>
<dbReference type="PANTHER" id="PTHR14369:SF0">
    <property type="entry name" value="SURFEIT LOCUS PROTEIN 6"/>
    <property type="match status" value="1"/>
</dbReference>
<feature type="compositionally biased region" description="Polar residues" evidence="4">
    <location>
        <begin position="266"/>
        <end position="280"/>
    </location>
</feature>
<feature type="region of interest" description="Disordered" evidence="4">
    <location>
        <begin position="447"/>
        <end position="541"/>
    </location>
</feature>
<feature type="region of interest" description="Disordered" evidence="4">
    <location>
        <begin position="396"/>
        <end position="418"/>
    </location>
</feature>
<dbReference type="PANTHER" id="PTHR14369">
    <property type="entry name" value="SURFEIT LOCUS PROTEIN 6"/>
    <property type="match status" value="1"/>
</dbReference>
<feature type="region of interest" description="Disordered" evidence="4">
    <location>
        <begin position="307"/>
        <end position="375"/>
    </location>
</feature>
<feature type="compositionally biased region" description="Basic and acidic residues" evidence="4">
    <location>
        <begin position="447"/>
        <end position="463"/>
    </location>
</feature>
<organism evidence="7 8">
    <name type="scientific">Diaporthe eres</name>
    <name type="common">Phomopsis oblonga</name>
    <dbReference type="NCBI Taxonomy" id="83184"/>
    <lineage>
        <taxon>Eukaryota</taxon>
        <taxon>Fungi</taxon>
        <taxon>Dikarya</taxon>
        <taxon>Ascomycota</taxon>
        <taxon>Pezizomycotina</taxon>
        <taxon>Sordariomycetes</taxon>
        <taxon>Sordariomycetidae</taxon>
        <taxon>Diaporthales</taxon>
        <taxon>Diaporthaceae</taxon>
        <taxon>Diaporthe</taxon>
        <taxon>Diaporthe eres species complex</taxon>
    </lineage>
</organism>
<dbReference type="InterPro" id="IPR029188">
    <property type="entry name" value="Rrp14_N"/>
</dbReference>
<feature type="compositionally biased region" description="Basic and acidic residues" evidence="4">
    <location>
        <begin position="310"/>
        <end position="329"/>
    </location>
</feature>
<feature type="compositionally biased region" description="Basic and acidic residues" evidence="4">
    <location>
        <begin position="344"/>
        <end position="359"/>
    </location>
</feature>
<evidence type="ECO:0000259" key="6">
    <source>
        <dbReference type="Pfam" id="PF15459"/>
    </source>
</evidence>
<gene>
    <name evidence="7" type="ORF">SLS63_010466</name>
</gene>
<comment type="similarity">
    <text evidence="2">Belongs to the SURF6 family.</text>
</comment>
<feature type="compositionally biased region" description="Basic residues" evidence="4">
    <location>
        <begin position="330"/>
        <end position="343"/>
    </location>
</feature>
<dbReference type="Pfam" id="PF15459">
    <property type="entry name" value="RRP14"/>
    <property type="match status" value="1"/>
</dbReference>
<accession>A0ABR1NWV7</accession>
<evidence type="ECO:0000256" key="3">
    <source>
        <dbReference type="ARBA" id="ARBA00023242"/>
    </source>
</evidence>
<feature type="compositionally biased region" description="Basic residues" evidence="4">
    <location>
        <begin position="515"/>
        <end position="529"/>
    </location>
</feature>
<keyword evidence="3" id="KW-0539">Nucleus</keyword>
<feature type="domain" description="Ribosomal RNA-processing protein 14/surfeit locus protein 6 C-terminal" evidence="5">
    <location>
        <begin position="324"/>
        <end position="515"/>
    </location>
</feature>
<keyword evidence="8" id="KW-1185">Reference proteome</keyword>
<comment type="caution">
    <text evidence="7">The sequence shown here is derived from an EMBL/GenBank/DDBJ whole genome shotgun (WGS) entry which is preliminary data.</text>
</comment>
<dbReference type="InterPro" id="IPR007019">
    <property type="entry name" value="SURF6"/>
</dbReference>
<sequence length="541" mass="60230">MGHKHRATDAHVLQDRLRDHSEAFDSLLSLIPAKLYYGEDTSDQWQRKKQTKEQARAAKRSKLDPDSALNRNAKEVLDERVRNKRKAQELEPSEDGSVQDEDDAQELQLRGISKEAPGEGLKKRKVVDDEANEKSKAAQPKADDEAKAEKLSTHQEKKSLKKQKKAEKSAEKKKKTKTAKAAGKDDTVEEDDAGTGNEDDPTMPDDVRQSKETAEVEETKPHRDMRPIDVSGLADEDTNNTSSSQASTPSSPTFDTAETGEPSAEPASTTTSIASENTPADKSRKIKVPSDTTELRARLAAKIAALRAARKADGPDGKPIRTREELIESRRKKLAERKAHKKELRQQAKEAEDKKREEALASARNSPMLSFGSPEHDLNFSFGRVAFADGTQMSHDLSYTKDKSGKKKGPMDPKGALAKVEAQKKRLAGLDDGKRKEVLEKETWLAARRKAEGEKVHNDESLLKKAVKRKEKAKKKSEKEWSDRVQGVQKAQKQRQQKREDNIRKRKETKQAGKGGKKKGGKSPAKKSRPGFEGSGFGRKK</sequence>
<evidence type="ECO:0000259" key="5">
    <source>
        <dbReference type="Pfam" id="PF04935"/>
    </source>
</evidence>